<dbReference type="InterPro" id="IPR023346">
    <property type="entry name" value="Lysozyme-like_dom_sf"/>
</dbReference>
<dbReference type="STRING" id="2340.JV46_23660"/>
<dbReference type="RefSeq" id="WP_052132068.1">
    <property type="nucleotide sequence ID" value="NZ_JRAA01000001.1"/>
</dbReference>
<keyword evidence="34" id="KW-1185">Reference proteome</keyword>
<evidence type="ECO:0000256" key="15">
    <source>
        <dbReference type="ARBA" id="ARBA00022801"/>
    </source>
</evidence>
<dbReference type="GO" id="GO:0008658">
    <property type="term" value="F:penicillin binding"/>
    <property type="evidence" value="ECO:0007669"/>
    <property type="project" value="InterPro"/>
</dbReference>
<evidence type="ECO:0000256" key="24">
    <source>
        <dbReference type="ARBA" id="ARBA00034000"/>
    </source>
</evidence>
<reference evidence="33 35" key="2">
    <citation type="submission" date="2016-11" db="EMBL/GenBank/DDBJ databases">
        <title>Mixed transmission modes and dynamic genome evolution in an obligate animal-bacterial symbiosis.</title>
        <authorList>
            <person name="Russell S.L."/>
            <person name="Corbett-Detig R.B."/>
            <person name="Cavanaugh C.M."/>
        </authorList>
    </citation>
    <scope>NUCLEOTIDE SEQUENCE [LARGE SCALE GENOMIC DNA]</scope>
    <source>
        <strain evidence="33">MA-KB16</strain>
    </source>
</reference>
<dbReference type="Pfam" id="PF17092">
    <property type="entry name" value="PCB_OB"/>
    <property type="match status" value="1"/>
</dbReference>
<evidence type="ECO:0000256" key="14">
    <source>
        <dbReference type="ARBA" id="ARBA00022692"/>
    </source>
</evidence>
<keyword evidence="18" id="KW-0573">Peptidoglycan synthesis</keyword>
<evidence type="ECO:0000256" key="12">
    <source>
        <dbReference type="ARBA" id="ARBA00022676"/>
    </source>
</evidence>
<dbReference type="EC" id="2.4.99.28" evidence="25"/>
<dbReference type="EC" id="3.4.16.4" evidence="6"/>
<evidence type="ECO:0000313" key="35">
    <source>
        <dbReference type="Proteomes" id="UP000190962"/>
    </source>
</evidence>
<comment type="catalytic activity">
    <reaction evidence="26">
        <text>[GlcNAc-(1-&gt;4)-Mur2Ac(oyl-L-Ala-gamma-D-Glu-L-Lys-D-Ala-D-Ala)](n)-di-trans,octa-cis-undecaprenyl diphosphate + beta-D-GlcNAc-(1-&gt;4)-Mur2Ac(oyl-L-Ala-gamma-D-Glu-L-Lys-D-Ala-D-Ala)-di-trans,octa-cis-undecaprenyl diphosphate = [GlcNAc-(1-&gt;4)-Mur2Ac(oyl-L-Ala-gamma-D-Glu-L-Lys-D-Ala-D-Ala)](n+1)-di-trans,octa-cis-undecaprenyl diphosphate + di-trans,octa-cis-undecaprenyl diphosphate + H(+)</text>
        <dbReference type="Rhea" id="RHEA:23708"/>
        <dbReference type="Rhea" id="RHEA-COMP:9602"/>
        <dbReference type="Rhea" id="RHEA-COMP:9603"/>
        <dbReference type="ChEBI" id="CHEBI:15378"/>
        <dbReference type="ChEBI" id="CHEBI:58405"/>
        <dbReference type="ChEBI" id="CHEBI:60033"/>
        <dbReference type="ChEBI" id="CHEBI:78435"/>
        <dbReference type="EC" id="2.4.99.28"/>
    </reaction>
</comment>
<feature type="domain" description="Penicillin-binding protein transpeptidase" evidence="29">
    <location>
        <begin position="438"/>
        <end position="689"/>
    </location>
</feature>
<sequence>MKSIGQFINFLLAMVMTGGMLVSLGIASAWFYLDSQLPDAEQLRDVRLQIPLRIYSAEGDMISEYGEKRREPLTREEIPDAMVKAILAVEDSNFYTHPGVDYKGLLRAAVSLIKTGRKKQGGSTITMQLARNFFLSPEKSYKRKFLEILLALRVERELEKDEILTLYLNKVYLGHRSYGITSAAHTYYNKELDELSLAEIAMIAGLPKAPSSNNPLTNPERALKRRNHVLKRMHTLEHISDAVYEAETAKPITASRYTPEIELGAAYIGEMVRAEMVERFGDAAYTGGYHVHTTVKTRLQRAANKALRTALDAYDMRHGYRGPETQIVGWQDANERARQLGRLLAVGNLLPVIVVDIPSEREIVVEHADGSRRTIGWQGLKWASPYVSVNRLGKEPKRAVDIVSLGDLVRIAYVENEKDKQGELRSYWRLAQIPKAQGALVSLDPHTGAVIALAGGYDFFHSKFNRVTQASRQPGSGFKGFIYSAALAAGFQPSSIINDAPVVIEDVTLDSGVWKPSNANRKFTGPTPLRQGLAFSKNLISIRLLRSISIDFALDHVTRFGFDKDKLPDGLALALGSAEVTPLMMARAYSVFANGGFLVNPFQIVRIEQEGVGTIYRAKPLRACEVCPADEQAPRTVSAENRYLIYSMMKDVINMGTGKDAKVLGRKDLAGKTGTTNDYKDAWFNGYNESLVAVAWVGLDNSLTLGRREFSGRAALPAWIDYMRVALDGVPETEPQQPEGIVHNGADFEDVTVEAIFNPEVLDVLDEKPQAEDDLF</sequence>
<dbReference type="SUPFAM" id="SSF53955">
    <property type="entry name" value="Lysozyme-like"/>
    <property type="match status" value="1"/>
</dbReference>
<comment type="function">
    <text evidence="1">Cell wall formation. Synthesis of cross-linked peptidoglycan from the lipid intermediates. The enzyme has a penicillin-insensitive transglycosylase N-terminal domain (formation of linear glycan strands) and a penicillin-sensitive transpeptidase C-terminal domain (cross-linking of the peptide subunits).</text>
</comment>
<dbReference type="GO" id="GO:0009252">
    <property type="term" value="P:peptidoglycan biosynthetic process"/>
    <property type="evidence" value="ECO:0007669"/>
    <property type="project" value="UniProtKB-UniPathway"/>
</dbReference>
<dbReference type="GO" id="GO:0005886">
    <property type="term" value="C:plasma membrane"/>
    <property type="evidence" value="ECO:0007669"/>
    <property type="project" value="UniProtKB-SubCell"/>
</dbReference>
<keyword evidence="9" id="KW-0997">Cell inner membrane</keyword>
<dbReference type="InterPro" id="IPR001460">
    <property type="entry name" value="PCN-bd_Tpept"/>
</dbReference>
<keyword evidence="11" id="KW-0645">Protease</keyword>
<comment type="similarity">
    <text evidence="4">In the C-terminal section; belongs to the transpeptidase family.</text>
</comment>
<keyword evidence="20 28" id="KW-0472">Membrane</keyword>
<evidence type="ECO:0000256" key="28">
    <source>
        <dbReference type="SAM" id="Phobius"/>
    </source>
</evidence>
<dbReference type="NCBIfam" id="TIGR02074">
    <property type="entry name" value="PBP_1a_fam"/>
    <property type="match status" value="1"/>
</dbReference>
<dbReference type="GO" id="GO:0008360">
    <property type="term" value="P:regulation of cell shape"/>
    <property type="evidence" value="ECO:0007669"/>
    <property type="project" value="UniProtKB-KW"/>
</dbReference>
<evidence type="ECO:0000256" key="22">
    <source>
        <dbReference type="ARBA" id="ARBA00023268"/>
    </source>
</evidence>
<evidence type="ECO:0000313" key="32">
    <source>
        <dbReference type="EMBL" id="KHF26620.1"/>
    </source>
</evidence>
<organism evidence="32 34">
    <name type="scientific">Solemya velum gill symbiont</name>
    <dbReference type="NCBI Taxonomy" id="2340"/>
    <lineage>
        <taxon>Bacteria</taxon>
        <taxon>Pseudomonadati</taxon>
        <taxon>Pseudomonadota</taxon>
        <taxon>Gammaproteobacteria</taxon>
        <taxon>sulfur-oxidizing symbionts</taxon>
    </lineage>
</organism>
<dbReference type="PANTHER" id="PTHR32282:SF27">
    <property type="entry name" value="PENICILLIN-BINDING PROTEIN 1A"/>
    <property type="match status" value="1"/>
</dbReference>
<dbReference type="Pfam" id="PF00912">
    <property type="entry name" value="Transgly"/>
    <property type="match status" value="1"/>
</dbReference>
<evidence type="ECO:0000256" key="10">
    <source>
        <dbReference type="ARBA" id="ARBA00022645"/>
    </source>
</evidence>
<evidence type="ECO:0000256" key="8">
    <source>
        <dbReference type="ARBA" id="ARBA00022475"/>
    </source>
</evidence>
<keyword evidence="14 28" id="KW-0812">Transmembrane</keyword>
<dbReference type="Pfam" id="PF00905">
    <property type="entry name" value="Transpeptidase"/>
    <property type="match status" value="1"/>
</dbReference>
<keyword evidence="23" id="KW-0961">Cell wall biogenesis/degradation</keyword>
<feature type="domain" description="Penicillin-binding protein OB-like" evidence="31">
    <location>
        <begin position="320"/>
        <end position="436"/>
    </location>
</feature>
<dbReference type="GO" id="GO:0030288">
    <property type="term" value="C:outer membrane-bounded periplasmic space"/>
    <property type="evidence" value="ECO:0007669"/>
    <property type="project" value="TreeGrafter"/>
</dbReference>
<evidence type="ECO:0000256" key="16">
    <source>
        <dbReference type="ARBA" id="ARBA00022960"/>
    </source>
</evidence>
<evidence type="ECO:0000256" key="18">
    <source>
        <dbReference type="ARBA" id="ARBA00022984"/>
    </source>
</evidence>
<evidence type="ECO:0000256" key="20">
    <source>
        <dbReference type="ARBA" id="ARBA00023136"/>
    </source>
</evidence>
<keyword evidence="21" id="KW-0046">Antibiotic resistance</keyword>
<accession>A0A0B0HC33</accession>
<keyword evidence="19 28" id="KW-1133">Transmembrane helix</keyword>
<name>A0A0B0HC33_SOVGS</name>
<comment type="pathway">
    <text evidence="27">Glycan biosynthesis.</text>
</comment>
<keyword evidence="10" id="KW-0121">Carboxypeptidase</keyword>
<keyword evidence="8" id="KW-1003">Cell membrane</keyword>
<proteinExistence type="inferred from homology"/>
<feature type="transmembrane region" description="Helical" evidence="28">
    <location>
        <begin position="7"/>
        <end position="33"/>
    </location>
</feature>
<evidence type="ECO:0000256" key="19">
    <source>
        <dbReference type="ARBA" id="ARBA00022989"/>
    </source>
</evidence>
<dbReference type="EMBL" id="MPNX01000001">
    <property type="protein sequence ID" value="OOY36268.1"/>
    <property type="molecule type" value="Genomic_DNA"/>
</dbReference>
<dbReference type="OrthoDB" id="9766909at2"/>
<dbReference type="UniPathway" id="UPA00219"/>
<dbReference type="PATRIC" id="fig|2340.3.peg.1136"/>
<dbReference type="GO" id="GO:0071555">
    <property type="term" value="P:cell wall organization"/>
    <property type="evidence" value="ECO:0007669"/>
    <property type="project" value="UniProtKB-KW"/>
</dbReference>
<evidence type="ECO:0000256" key="21">
    <source>
        <dbReference type="ARBA" id="ARBA00023251"/>
    </source>
</evidence>
<evidence type="ECO:0000259" key="31">
    <source>
        <dbReference type="Pfam" id="PF17092"/>
    </source>
</evidence>
<keyword evidence="17" id="KW-0735">Signal-anchor</keyword>
<dbReference type="GeneID" id="86990725"/>
<dbReference type="InterPro" id="IPR001264">
    <property type="entry name" value="Glyco_trans_51"/>
</dbReference>
<evidence type="ECO:0000256" key="11">
    <source>
        <dbReference type="ARBA" id="ARBA00022670"/>
    </source>
</evidence>
<dbReference type="GO" id="GO:0006508">
    <property type="term" value="P:proteolysis"/>
    <property type="evidence" value="ECO:0007669"/>
    <property type="project" value="UniProtKB-KW"/>
</dbReference>
<comment type="caution">
    <text evidence="32">The sequence shown here is derived from an EMBL/GenBank/DDBJ whole genome shotgun (WGS) entry which is preliminary data.</text>
</comment>
<dbReference type="InterPro" id="IPR050396">
    <property type="entry name" value="Glycosyltr_51/Transpeptidase"/>
</dbReference>
<evidence type="ECO:0000256" key="7">
    <source>
        <dbReference type="ARBA" id="ARBA00018638"/>
    </source>
</evidence>
<dbReference type="GO" id="GO:0009002">
    <property type="term" value="F:serine-type D-Ala-D-Ala carboxypeptidase activity"/>
    <property type="evidence" value="ECO:0007669"/>
    <property type="project" value="UniProtKB-EC"/>
</dbReference>
<comment type="catalytic activity">
    <reaction evidence="24">
        <text>Preferential cleavage: (Ac)2-L-Lys-D-Ala-|-D-Ala. Also transpeptidation of peptidyl-alanyl moieties that are N-acyl substituents of D-alanine.</text>
        <dbReference type="EC" id="3.4.16.4"/>
    </reaction>
</comment>
<reference evidence="32 34" key="1">
    <citation type="journal article" date="2014" name="BMC Genomics">
        <title>The genome of the intracellular bacterium of the coastal bivalve, Solemya velum: a blueprint for thriving in and out of symbiosis.</title>
        <authorList>
            <person name="Dmytrenko O."/>
            <person name="Russell S.L."/>
            <person name="Loo W.T."/>
            <person name="Fontanez K.M."/>
            <person name="Liao L."/>
            <person name="Roeselers G."/>
            <person name="Sharma R."/>
            <person name="Stewart F.J."/>
            <person name="Newton I.L."/>
            <person name="Woyke T."/>
            <person name="Wu D."/>
            <person name="Lang J.M."/>
            <person name="Eisen J.A."/>
            <person name="Cavanaugh C.M."/>
        </authorList>
    </citation>
    <scope>NUCLEOTIDE SEQUENCE [LARGE SCALE GENOMIC DNA]</scope>
    <source>
        <strain evidence="32 34">WH</strain>
    </source>
</reference>
<keyword evidence="13" id="KW-0808">Transferase</keyword>
<comment type="pathway">
    <text evidence="3">Cell wall biogenesis; peptidoglycan biosynthesis.</text>
</comment>
<evidence type="ECO:0000256" key="5">
    <source>
        <dbReference type="ARBA" id="ARBA00007739"/>
    </source>
</evidence>
<evidence type="ECO:0000256" key="13">
    <source>
        <dbReference type="ARBA" id="ARBA00022679"/>
    </source>
</evidence>
<dbReference type="GO" id="GO:0008955">
    <property type="term" value="F:peptidoglycan glycosyltransferase activity"/>
    <property type="evidence" value="ECO:0007669"/>
    <property type="project" value="UniProtKB-EC"/>
</dbReference>
<evidence type="ECO:0000256" key="9">
    <source>
        <dbReference type="ARBA" id="ARBA00022519"/>
    </source>
</evidence>
<evidence type="ECO:0000256" key="27">
    <source>
        <dbReference type="ARBA" id="ARBA00060592"/>
    </source>
</evidence>
<dbReference type="Proteomes" id="UP000190962">
    <property type="component" value="Unassembled WGS sequence"/>
</dbReference>
<keyword evidence="12" id="KW-0328">Glycosyltransferase</keyword>
<feature type="domain" description="Glycosyl transferase family 51" evidence="30">
    <location>
        <begin position="59"/>
        <end position="234"/>
    </location>
</feature>
<dbReference type="eggNOG" id="COG5009">
    <property type="taxonomic scope" value="Bacteria"/>
</dbReference>
<dbReference type="PANTHER" id="PTHR32282">
    <property type="entry name" value="BINDING PROTEIN TRANSPEPTIDASE, PUTATIVE-RELATED"/>
    <property type="match status" value="1"/>
</dbReference>
<evidence type="ECO:0000313" key="34">
    <source>
        <dbReference type="Proteomes" id="UP000030856"/>
    </source>
</evidence>
<dbReference type="InterPro" id="IPR031376">
    <property type="entry name" value="PCB_OB"/>
</dbReference>
<dbReference type="Proteomes" id="UP000030856">
    <property type="component" value="Unassembled WGS sequence"/>
</dbReference>
<dbReference type="FunFam" id="1.10.3810.10:FF:000003">
    <property type="entry name" value="Penicillin-binding protein 1a"/>
    <property type="match status" value="1"/>
</dbReference>
<evidence type="ECO:0000256" key="1">
    <source>
        <dbReference type="ARBA" id="ARBA00002624"/>
    </source>
</evidence>
<dbReference type="Gene3D" id="1.10.3810.10">
    <property type="entry name" value="Biosynthetic peptidoglycan transglycosylase-like"/>
    <property type="match status" value="1"/>
</dbReference>
<evidence type="ECO:0000256" key="6">
    <source>
        <dbReference type="ARBA" id="ARBA00012448"/>
    </source>
</evidence>
<evidence type="ECO:0000259" key="30">
    <source>
        <dbReference type="Pfam" id="PF00912"/>
    </source>
</evidence>
<dbReference type="GO" id="GO:0046677">
    <property type="term" value="P:response to antibiotic"/>
    <property type="evidence" value="ECO:0007669"/>
    <property type="project" value="UniProtKB-KW"/>
</dbReference>
<keyword evidence="16" id="KW-0133">Cell shape</keyword>
<protein>
    <recommendedName>
        <fullName evidence="7">Penicillin-binding protein 1A</fullName>
        <ecNumber evidence="25">2.4.99.28</ecNumber>
        <ecNumber evidence="6">3.4.16.4</ecNumber>
    </recommendedName>
</protein>
<evidence type="ECO:0000256" key="23">
    <source>
        <dbReference type="ARBA" id="ARBA00023316"/>
    </source>
</evidence>
<dbReference type="InterPro" id="IPR036950">
    <property type="entry name" value="PBP_transglycosylase"/>
</dbReference>
<comment type="similarity">
    <text evidence="5">In the N-terminal section; belongs to the glycosyltransferase 51 family.</text>
</comment>
<dbReference type="EMBL" id="JRAA01000001">
    <property type="protein sequence ID" value="KHF26620.1"/>
    <property type="molecule type" value="Genomic_DNA"/>
</dbReference>
<evidence type="ECO:0000256" key="3">
    <source>
        <dbReference type="ARBA" id="ARBA00004752"/>
    </source>
</evidence>
<evidence type="ECO:0000256" key="25">
    <source>
        <dbReference type="ARBA" id="ARBA00044770"/>
    </source>
</evidence>
<dbReference type="AlphaFoldDB" id="A0A0B0HC33"/>
<gene>
    <name evidence="32" type="primary">mrcA</name>
    <name evidence="33" type="ORF">BOV88_01380</name>
    <name evidence="32" type="ORF">JV46_23660</name>
</gene>
<keyword evidence="22" id="KW-0511">Multifunctional enzyme</keyword>
<evidence type="ECO:0000256" key="26">
    <source>
        <dbReference type="ARBA" id="ARBA00049902"/>
    </source>
</evidence>
<comment type="subcellular location">
    <subcellularLocation>
        <location evidence="2">Cell inner membrane</location>
        <topology evidence="2">Single-pass type II membrane protein</topology>
    </subcellularLocation>
</comment>
<dbReference type="InterPro" id="IPR012338">
    <property type="entry name" value="Beta-lactam/transpept-like"/>
</dbReference>
<evidence type="ECO:0000256" key="17">
    <source>
        <dbReference type="ARBA" id="ARBA00022968"/>
    </source>
</evidence>
<evidence type="ECO:0000256" key="4">
    <source>
        <dbReference type="ARBA" id="ARBA00007090"/>
    </source>
</evidence>
<evidence type="ECO:0000259" key="29">
    <source>
        <dbReference type="Pfam" id="PF00905"/>
    </source>
</evidence>
<dbReference type="Gene3D" id="3.40.710.10">
    <property type="entry name" value="DD-peptidase/beta-lactamase superfamily"/>
    <property type="match status" value="2"/>
</dbReference>
<evidence type="ECO:0000256" key="2">
    <source>
        <dbReference type="ARBA" id="ARBA00004249"/>
    </source>
</evidence>
<evidence type="ECO:0000313" key="33">
    <source>
        <dbReference type="EMBL" id="OOY36268.1"/>
    </source>
</evidence>
<dbReference type="SUPFAM" id="SSF56601">
    <property type="entry name" value="beta-lactamase/transpeptidase-like"/>
    <property type="match status" value="1"/>
</dbReference>
<keyword evidence="15" id="KW-0378">Hydrolase</keyword>